<dbReference type="SMR" id="A0A850LDE6"/>
<dbReference type="OMA" id="PMHELAD"/>
<dbReference type="EMBL" id="JABXIY010000006">
    <property type="protein sequence ID" value="NVK95730.1"/>
    <property type="molecule type" value="Genomic_DNA"/>
</dbReference>
<dbReference type="PROSITE" id="PS50995">
    <property type="entry name" value="HTH_MARR_2"/>
    <property type="match status" value="1"/>
</dbReference>
<proteinExistence type="predicted"/>
<evidence type="ECO:0000313" key="2">
    <source>
        <dbReference type="EMBL" id="NVK95730.1"/>
    </source>
</evidence>
<evidence type="ECO:0000259" key="1">
    <source>
        <dbReference type="PROSITE" id="PS50995"/>
    </source>
</evidence>
<dbReference type="GO" id="GO:0003700">
    <property type="term" value="F:DNA-binding transcription factor activity"/>
    <property type="evidence" value="ECO:0007669"/>
    <property type="project" value="InterPro"/>
</dbReference>
<feature type="domain" description="HTH marR-type" evidence="1">
    <location>
        <begin position="7"/>
        <end position="143"/>
    </location>
</feature>
<dbReference type="InterPro" id="IPR036388">
    <property type="entry name" value="WH-like_DNA-bd_sf"/>
</dbReference>
<dbReference type="InterPro" id="IPR039422">
    <property type="entry name" value="MarR/SlyA-like"/>
</dbReference>
<dbReference type="PANTHER" id="PTHR33164">
    <property type="entry name" value="TRANSCRIPTIONAL REGULATOR, MARR FAMILY"/>
    <property type="match status" value="1"/>
</dbReference>
<reference evidence="2 3" key="1">
    <citation type="journal article" date="2020" name="Proc. Natl. Acad. Sci. U.S.A.">
        <title>Ecological drivers of bacterial community assembly in synthetic phycospheres.</title>
        <authorList>
            <person name="Fu H."/>
            <person name="Uchimiya M."/>
            <person name="Gore J."/>
            <person name="Moran M.A."/>
        </authorList>
    </citation>
    <scope>NUCLEOTIDE SEQUENCE [LARGE SCALE GENOMIC DNA]</scope>
    <source>
        <strain evidence="2">HF-Din03</strain>
    </source>
</reference>
<dbReference type="SUPFAM" id="SSF46785">
    <property type="entry name" value="Winged helix' DNA-binding domain"/>
    <property type="match status" value="1"/>
</dbReference>
<protein>
    <submittedName>
        <fullName evidence="2">Winged helix-turn-helix transcriptional regulator</fullName>
    </submittedName>
</protein>
<gene>
    <name evidence="2" type="ORF">HW564_02260</name>
</gene>
<dbReference type="Pfam" id="PF12802">
    <property type="entry name" value="MarR_2"/>
    <property type="match status" value="1"/>
</dbReference>
<dbReference type="Gene3D" id="1.10.10.10">
    <property type="entry name" value="Winged helix-like DNA-binding domain superfamily/Winged helix DNA-binding domain"/>
    <property type="match status" value="1"/>
</dbReference>
<accession>A0A850LDE6</accession>
<dbReference type="InterPro" id="IPR036390">
    <property type="entry name" value="WH_DNA-bd_sf"/>
</dbReference>
<dbReference type="Proteomes" id="UP000565723">
    <property type="component" value="Unassembled WGS sequence"/>
</dbReference>
<dbReference type="SMART" id="SM00347">
    <property type="entry name" value="HTH_MARR"/>
    <property type="match status" value="1"/>
</dbReference>
<evidence type="ECO:0000313" key="3">
    <source>
        <dbReference type="Proteomes" id="UP000565723"/>
    </source>
</evidence>
<sequence>MTPSEQTTRAWTSLLSVGQALLGDIEAELQTHGLPKLSWYDALFEIEKAGADGIRPYELKERLLLPQYGTSRLLDRIAKAGLVTREDVIGDGRGQIIRLTPKGIETRKEMWPIYAEMLIKSVQQKLSQPELDELVRLLGKLASTNKLRSSIP</sequence>
<dbReference type="AlphaFoldDB" id="A0A850LDE6"/>
<dbReference type="PRINTS" id="PR00598">
    <property type="entry name" value="HTHMARR"/>
</dbReference>
<comment type="caution">
    <text evidence="2">The sequence shown here is derived from an EMBL/GenBank/DDBJ whole genome shotgun (WGS) entry which is preliminary data.</text>
</comment>
<organism evidence="2 3">
    <name type="scientific">Ruegeria pomeroyi</name>
    <dbReference type="NCBI Taxonomy" id="89184"/>
    <lineage>
        <taxon>Bacteria</taxon>
        <taxon>Pseudomonadati</taxon>
        <taxon>Pseudomonadota</taxon>
        <taxon>Alphaproteobacteria</taxon>
        <taxon>Rhodobacterales</taxon>
        <taxon>Roseobacteraceae</taxon>
        <taxon>Ruegeria</taxon>
    </lineage>
</organism>
<name>A0A850LDE6_9RHOB</name>
<dbReference type="RefSeq" id="WP_011048952.1">
    <property type="nucleotide sequence ID" value="NZ_CP076685.1"/>
</dbReference>
<dbReference type="PANTHER" id="PTHR33164:SF104">
    <property type="entry name" value="TRANSCRIPTIONAL REGULATORY PROTEIN"/>
    <property type="match status" value="1"/>
</dbReference>
<dbReference type="GO" id="GO:0006950">
    <property type="term" value="P:response to stress"/>
    <property type="evidence" value="ECO:0007669"/>
    <property type="project" value="TreeGrafter"/>
</dbReference>
<dbReference type="InterPro" id="IPR000835">
    <property type="entry name" value="HTH_MarR-typ"/>
</dbReference>